<protein>
    <submittedName>
        <fullName evidence="1">Uncharacterized protein</fullName>
    </submittedName>
</protein>
<gene>
    <name evidence="1" type="ORF">F969_00023</name>
</gene>
<dbReference type="RefSeq" id="WP_004787866.1">
    <property type="nucleotide sequence ID" value="NZ_KB849413.1"/>
</dbReference>
<name>N8VM02_9GAMM</name>
<evidence type="ECO:0000313" key="1">
    <source>
        <dbReference type="EMBL" id="ENV00937.1"/>
    </source>
</evidence>
<dbReference type="HOGENOM" id="CLU_036583_0_0_6"/>
<dbReference type="PATRIC" id="fig|1217710.3.peg.19"/>
<dbReference type="EMBL" id="APPE01000006">
    <property type="protein sequence ID" value="ENV00937.1"/>
    <property type="molecule type" value="Genomic_DNA"/>
</dbReference>
<organism evidence="1 2">
    <name type="scientific">Acinetobacter variabilis</name>
    <dbReference type="NCBI Taxonomy" id="70346"/>
    <lineage>
        <taxon>Bacteria</taxon>
        <taxon>Pseudomonadati</taxon>
        <taxon>Pseudomonadota</taxon>
        <taxon>Gammaproteobacteria</taxon>
        <taxon>Moraxellales</taxon>
        <taxon>Moraxellaceae</taxon>
        <taxon>Acinetobacter</taxon>
    </lineage>
</organism>
<keyword evidence="2" id="KW-1185">Reference proteome</keyword>
<evidence type="ECO:0000313" key="2">
    <source>
        <dbReference type="Proteomes" id="UP000013070"/>
    </source>
</evidence>
<dbReference type="eggNOG" id="ENOG502ZP3A">
    <property type="taxonomic scope" value="Bacteria"/>
</dbReference>
<comment type="caution">
    <text evidence="1">The sequence shown here is derived from an EMBL/GenBank/DDBJ whole genome shotgun (WGS) entry which is preliminary data.</text>
</comment>
<proteinExistence type="predicted"/>
<reference evidence="1 2" key="1">
    <citation type="submission" date="2013-02" db="EMBL/GenBank/DDBJ databases">
        <title>The Genome Sequence of Acinetobacter sp. NIPH 899.</title>
        <authorList>
            <consortium name="The Broad Institute Genome Sequencing Platform"/>
            <consortium name="The Broad Institute Genome Sequencing Center for Infectious Disease"/>
            <person name="Cerqueira G."/>
            <person name="Feldgarden M."/>
            <person name="Courvalin P."/>
            <person name="Perichon B."/>
            <person name="Grillot-Courvalin C."/>
            <person name="Clermont D."/>
            <person name="Rocha E."/>
            <person name="Yoon E.-J."/>
            <person name="Nemec A."/>
            <person name="Walker B."/>
            <person name="Young S.K."/>
            <person name="Zeng Q."/>
            <person name="Gargeya S."/>
            <person name="Fitzgerald M."/>
            <person name="Haas B."/>
            <person name="Abouelleil A."/>
            <person name="Alvarado L."/>
            <person name="Arachchi H.M."/>
            <person name="Berlin A.M."/>
            <person name="Chapman S.B."/>
            <person name="Dewar J."/>
            <person name="Goldberg J."/>
            <person name="Griggs A."/>
            <person name="Gujja S."/>
            <person name="Hansen M."/>
            <person name="Howarth C."/>
            <person name="Imamovic A."/>
            <person name="Larimer J."/>
            <person name="McCowan C."/>
            <person name="Murphy C."/>
            <person name="Neiman D."/>
            <person name="Pearson M."/>
            <person name="Priest M."/>
            <person name="Roberts A."/>
            <person name="Saif S."/>
            <person name="Shea T."/>
            <person name="Sisk P."/>
            <person name="Sykes S."/>
            <person name="Wortman J."/>
            <person name="Nusbaum C."/>
            <person name="Birren B."/>
        </authorList>
    </citation>
    <scope>NUCLEOTIDE SEQUENCE [LARGE SCALE GENOMIC DNA]</scope>
    <source>
        <strain evidence="1 2">NIPH 899</strain>
    </source>
</reference>
<accession>N8VM02</accession>
<sequence length="557" mass="62815">MRIKVSNFLGAFPRVHTSKLKDTAAEKALNVDVTSGVLRPFYNLSLKQTLNAIGSEIKTIHFYKFPDKEGFFQFPDFVDIAYSPIADDQYRRVYWSGDSRVEGHLLYSYTPKLTSGTQYNPINWYKVGVPAPTQAPILQSQSTTLTEEELEELSDEARIYVYTYVSETGEESAPSPASPLIYSPHDNSTVTISNLMTDTSASSGRLLKYKRIYRSLTDSSGNANLYFVGQIAISSSSFTDNLDSDAVNTSDPIPSITWDTPRQNMQGLNVTPKGVNYAFTGKIACFSEPYYPYAWPRDYEVTLQYEIVAMGHYEDYIICATTGTPYLISGIDPGSTSINELPLNEPCISKRSMVSMAKCVCYASPNGIVMAYGATAKLISDSFFDKDTWTALKPESIHAVEHRGKYLFFYNNGVKKGAYLFDPLQVDFGLVELDIWFKAATRQHQTEELFFLDDSRRIYKFEDTAAVKFPYTWRSKLFDVGGDGARLLACHVIADDYNNVKLNVYADGQLFYSKTVTSRRPFRLPNCSNRYDWQFEVIATSAVREISLAESMLELNK</sequence>
<dbReference type="AlphaFoldDB" id="N8VM02"/>
<dbReference type="Proteomes" id="UP000013070">
    <property type="component" value="Unassembled WGS sequence"/>
</dbReference>